<dbReference type="InterPro" id="IPR011009">
    <property type="entry name" value="Kinase-like_dom_sf"/>
</dbReference>
<evidence type="ECO:0000256" key="12">
    <source>
        <dbReference type="ARBA" id="ARBA00047558"/>
    </source>
</evidence>
<keyword evidence="20" id="KW-1185">Reference proteome</keyword>
<keyword evidence="7" id="KW-0418">Kinase</keyword>
<dbReference type="GO" id="GO:0004674">
    <property type="term" value="F:protein serine/threonine kinase activity"/>
    <property type="evidence" value="ECO:0007669"/>
    <property type="project" value="UniProtKB-KW"/>
</dbReference>
<comment type="catalytic activity">
    <reaction evidence="13">
        <text>L-threonyl-[protein] + ATP = O-phospho-L-threonyl-[protein] + ADP + H(+)</text>
        <dbReference type="Rhea" id="RHEA:46608"/>
        <dbReference type="Rhea" id="RHEA-COMP:11060"/>
        <dbReference type="Rhea" id="RHEA-COMP:11605"/>
        <dbReference type="ChEBI" id="CHEBI:15378"/>
        <dbReference type="ChEBI" id="CHEBI:30013"/>
        <dbReference type="ChEBI" id="CHEBI:30616"/>
        <dbReference type="ChEBI" id="CHEBI:61977"/>
        <dbReference type="ChEBI" id="CHEBI:456216"/>
    </reaction>
</comment>
<evidence type="ECO:0000256" key="15">
    <source>
        <dbReference type="PROSITE-ProRule" id="PRU10141"/>
    </source>
</evidence>
<evidence type="ECO:0000256" key="17">
    <source>
        <dbReference type="SAM" id="SignalP"/>
    </source>
</evidence>
<evidence type="ECO:0000256" key="4">
    <source>
        <dbReference type="ARBA" id="ARBA00022692"/>
    </source>
</evidence>
<name>A0A4S4EEI3_CAMSN</name>
<keyword evidence="2" id="KW-0723">Serine/threonine-protein kinase</keyword>
<comment type="subcellular location">
    <subcellularLocation>
        <location evidence="1">Membrane</location>
        <topology evidence="1">Single-pass membrane protein</topology>
    </subcellularLocation>
</comment>
<dbReference type="CDD" id="cd14066">
    <property type="entry name" value="STKc_IRAK"/>
    <property type="match status" value="1"/>
</dbReference>
<dbReference type="SUPFAM" id="SSF56112">
    <property type="entry name" value="Protein kinase-like (PK-like)"/>
    <property type="match status" value="1"/>
</dbReference>
<evidence type="ECO:0000313" key="20">
    <source>
        <dbReference type="Proteomes" id="UP000306102"/>
    </source>
</evidence>
<keyword evidence="8 15" id="KW-0067">ATP-binding</keyword>
<evidence type="ECO:0000256" key="11">
    <source>
        <dbReference type="ARBA" id="ARBA00023180"/>
    </source>
</evidence>
<keyword evidence="6 15" id="KW-0547">Nucleotide-binding</keyword>
<dbReference type="SMART" id="SM00220">
    <property type="entry name" value="S_TKc"/>
    <property type="match status" value="1"/>
</dbReference>
<dbReference type="Gene3D" id="1.10.510.10">
    <property type="entry name" value="Transferase(Phosphotransferase) domain 1"/>
    <property type="match status" value="1"/>
</dbReference>
<keyword evidence="10 16" id="KW-0472">Membrane</keyword>
<evidence type="ECO:0000256" key="10">
    <source>
        <dbReference type="ARBA" id="ARBA00023136"/>
    </source>
</evidence>
<dbReference type="Proteomes" id="UP000306102">
    <property type="component" value="Unassembled WGS sequence"/>
</dbReference>
<evidence type="ECO:0000256" key="7">
    <source>
        <dbReference type="ARBA" id="ARBA00022777"/>
    </source>
</evidence>
<evidence type="ECO:0000256" key="5">
    <source>
        <dbReference type="ARBA" id="ARBA00022729"/>
    </source>
</evidence>
<dbReference type="InterPro" id="IPR008271">
    <property type="entry name" value="Ser/Thr_kinase_AS"/>
</dbReference>
<keyword evidence="5 17" id="KW-0732">Signal</keyword>
<dbReference type="Gene3D" id="2.10.25.10">
    <property type="entry name" value="Laminin"/>
    <property type="match status" value="1"/>
</dbReference>
<protein>
    <recommendedName>
        <fullName evidence="18">Protein kinase domain-containing protein</fullName>
    </recommendedName>
</protein>
<evidence type="ECO:0000256" key="14">
    <source>
        <dbReference type="ARBA" id="ARBA00056804"/>
    </source>
</evidence>
<evidence type="ECO:0000256" key="8">
    <source>
        <dbReference type="ARBA" id="ARBA00022840"/>
    </source>
</evidence>
<keyword evidence="3" id="KW-0808">Transferase</keyword>
<dbReference type="InterPro" id="IPR017441">
    <property type="entry name" value="Protein_kinase_ATP_BS"/>
</dbReference>
<sequence length="787" mass="85649">MILHQTIIAFIVAILVSSSTKSDAQCNQTCGTSQTNHNRVSYPFGFSNGCPIPLKCSDNGDISISQFQVRNVTTDTILINLPANCSRPTAEIEPLFGPNYALSSSNTLMLRNCTSPIEGCLIPTSMVEKRLGLGSCGIRSDNFTCYSAVDTQLDFMTFQNLSKNHCKFLFTSITVDLSNDSNKSPAVPLQFQVAELEWWLEGRCNCSPLADCTAVTPPNGGSGFRCRCKEGFEGDGFLGGGGGCRKVPHCSASNYLSGQCGGKAKVGVLIGGIIVGALLMAALAFVCYFIRRRSSSIRSQMSARRFRCEAAGSSNVPFYPYKEIAKATNSFSEKQRLGTGAYGTVYAGKLHNDEWVAIKKIRHRDANGVEQIMNEIKLLSSVSHPNLVRLLGCCIENGEQILVYEFMAHGTLSQHLQRERGTGLPWTVRLTIASETAHAIAYLHSAMNPPIYHRDIKSSNILLDHNFNSKVADFGLSRLGMTEDSHISTAPQGTPGYLDPQYHQNFHLSDKSDVYSFGVVLVEIITALKVVDFSRPHTEVNLAALAIDRIGKGHVDEIIDPFLEPHTDAWTLSSVHKVAELAFRCLAFHSDVRPSMMEVADELEQIRLSGWAPMEDNICTTSSVASSCSSPYNGSEKSLGGVSVKKARRLIVPQLTSLEEVKDISPVSVQEHWPSEQSSPSTNSLLRNVVQLLLLPPVPDLPCSSSPLLTVSSSPSHSQICFGSGCFSRSSSSLPPAQTQQPGDVNKQAFVVVTASESNVGTLVPRNVNILIEKPPIVNESLLYNTW</sequence>
<evidence type="ECO:0000256" key="6">
    <source>
        <dbReference type="ARBA" id="ARBA00022741"/>
    </source>
</evidence>
<dbReference type="GO" id="GO:0005886">
    <property type="term" value="C:plasma membrane"/>
    <property type="evidence" value="ECO:0007669"/>
    <property type="project" value="UniProtKB-ARBA"/>
</dbReference>
<keyword evidence="4 16" id="KW-0812">Transmembrane</keyword>
<organism evidence="19 20">
    <name type="scientific">Camellia sinensis var. sinensis</name>
    <name type="common">China tea</name>
    <dbReference type="NCBI Taxonomy" id="542762"/>
    <lineage>
        <taxon>Eukaryota</taxon>
        <taxon>Viridiplantae</taxon>
        <taxon>Streptophyta</taxon>
        <taxon>Embryophyta</taxon>
        <taxon>Tracheophyta</taxon>
        <taxon>Spermatophyta</taxon>
        <taxon>Magnoliopsida</taxon>
        <taxon>eudicotyledons</taxon>
        <taxon>Gunneridae</taxon>
        <taxon>Pentapetalae</taxon>
        <taxon>asterids</taxon>
        <taxon>Ericales</taxon>
        <taxon>Theaceae</taxon>
        <taxon>Camellia</taxon>
    </lineage>
</organism>
<feature type="binding site" evidence="15">
    <location>
        <position position="360"/>
    </location>
    <ligand>
        <name>ATP</name>
        <dbReference type="ChEBI" id="CHEBI:30616"/>
    </ligand>
</feature>
<feature type="transmembrane region" description="Helical" evidence="16">
    <location>
        <begin position="266"/>
        <end position="290"/>
    </location>
</feature>
<reference evidence="19 20" key="1">
    <citation type="journal article" date="2018" name="Proc. Natl. Acad. Sci. U.S.A.">
        <title>Draft genome sequence of Camellia sinensis var. sinensis provides insights into the evolution of the tea genome and tea quality.</title>
        <authorList>
            <person name="Wei C."/>
            <person name="Yang H."/>
            <person name="Wang S."/>
            <person name="Zhao J."/>
            <person name="Liu C."/>
            <person name="Gao L."/>
            <person name="Xia E."/>
            <person name="Lu Y."/>
            <person name="Tai Y."/>
            <person name="She G."/>
            <person name="Sun J."/>
            <person name="Cao H."/>
            <person name="Tong W."/>
            <person name="Gao Q."/>
            <person name="Li Y."/>
            <person name="Deng W."/>
            <person name="Jiang X."/>
            <person name="Wang W."/>
            <person name="Chen Q."/>
            <person name="Zhang S."/>
            <person name="Li H."/>
            <person name="Wu J."/>
            <person name="Wang P."/>
            <person name="Li P."/>
            <person name="Shi C."/>
            <person name="Zheng F."/>
            <person name="Jian J."/>
            <person name="Huang B."/>
            <person name="Shan D."/>
            <person name="Shi M."/>
            <person name="Fang C."/>
            <person name="Yue Y."/>
            <person name="Li F."/>
            <person name="Li D."/>
            <person name="Wei S."/>
            <person name="Han B."/>
            <person name="Jiang C."/>
            <person name="Yin Y."/>
            <person name="Xia T."/>
            <person name="Zhang Z."/>
            <person name="Bennetzen J.L."/>
            <person name="Zhao S."/>
            <person name="Wan X."/>
        </authorList>
    </citation>
    <scope>NUCLEOTIDE SEQUENCE [LARGE SCALE GENOMIC DNA]</scope>
    <source>
        <strain evidence="20">cv. Shuchazao</strain>
        <tissue evidence="19">Leaf</tissue>
    </source>
</reference>
<dbReference type="PROSITE" id="PS00107">
    <property type="entry name" value="PROTEIN_KINASE_ATP"/>
    <property type="match status" value="1"/>
</dbReference>
<evidence type="ECO:0000256" key="2">
    <source>
        <dbReference type="ARBA" id="ARBA00022527"/>
    </source>
</evidence>
<feature type="chain" id="PRO_5020465507" description="Protein kinase domain-containing protein" evidence="17">
    <location>
        <begin position="25"/>
        <end position="787"/>
    </location>
</feature>
<proteinExistence type="predicted"/>
<accession>A0A4S4EEI3</accession>
<keyword evidence="11" id="KW-0325">Glycoprotein</keyword>
<dbReference type="PROSITE" id="PS50011">
    <property type="entry name" value="PROTEIN_KINASE_DOM"/>
    <property type="match status" value="1"/>
</dbReference>
<dbReference type="EMBL" id="SDRB02005398">
    <property type="protein sequence ID" value="THG14332.1"/>
    <property type="molecule type" value="Genomic_DNA"/>
</dbReference>
<evidence type="ECO:0000256" key="13">
    <source>
        <dbReference type="ARBA" id="ARBA00047951"/>
    </source>
</evidence>
<evidence type="ECO:0000256" key="3">
    <source>
        <dbReference type="ARBA" id="ARBA00022679"/>
    </source>
</evidence>
<evidence type="ECO:0000256" key="9">
    <source>
        <dbReference type="ARBA" id="ARBA00022989"/>
    </source>
</evidence>
<dbReference type="FunFam" id="3.30.200.20:FF:000481">
    <property type="entry name" value="Wall-associated receptor kinase-like 14"/>
    <property type="match status" value="1"/>
</dbReference>
<comment type="caution">
    <text evidence="19">The sequence shown here is derived from an EMBL/GenBank/DDBJ whole genome shotgun (WGS) entry which is preliminary data.</text>
</comment>
<dbReference type="PROSITE" id="PS00108">
    <property type="entry name" value="PROTEIN_KINASE_ST"/>
    <property type="match status" value="1"/>
</dbReference>
<dbReference type="PANTHER" id="PTHR46008">
    <property type="entry name" value="LEAF RUST 10 DISEASE-RESISTANCE LOCUS RECEPTOR-LIKE PROTEIN KINASE-LIKE 1.4"/>
    <property type="match status" value="1"/>
</dbReference>
<dbReference type="InterPro" id="IPR000719">
    <property type="entry name" value="Prot_kinase_dom"/>
</dbReference>
<dbReference type="GO" id="GO:0005524">
    <property type="term" value="F:ATP binding"/>
    <property type="evidence" value="ECO:0007669"/>
    <property type="project" value="UniProtKB-UniRule"/>
</dbReference>
<evidence type="ECO:0000259" key="18">
    <source>
        <dbReference type="PROSITE" id="PS50011"/>
    </source>
</evidence>
<dbReference type="Pfam" id="PF00069">
    <property type="entry name" value="Pkinase"/>
    <property type="match status" value="1"/>
</dbReference>
<feature type="signal peptide" evidence="17">
    <location>
        <begin position="1"/>
        <end position="24"/>
    </location>
</feature>
<dbReference type="STRING" id="542762.A0A4S4EEI3"/>
<evidence type="ECO:0000256" key="16">
    <source>
        <dbReference type="SAM" id="Phobius"/>
    </source>
</evidence>
<dbReference type="FunFam" id="1.10.510.10:FF:000161">
    <property type="entry name" value="Wall-associated receptor kinase-like 20"/>
    <property type="match status" value="1"/>
</dbReference>
<gene>
    <name evidence="19" type="ORF">TEA_021886</name>
</gene>
<comment type="function">
    <text evidence="14">Serine/threonine-protein kinase that may function as a signaling receptor of extracellular matrix component.</text>
</comment>
<dbReference type="PANTHER" id="PTHR46008:SF62">
    <property type="entry name" value="PROTEIN KINASE DOMAIN-CONTAINING PROTEIN"/>
    <property type="match status" value="1"/>
</dbReference>
<keyword evidence="9 16" id="KW-1133">Transmembrane helix</keyword>
<dbReference type="Gene3D" id="3.30.200.20">
    <property type="entry name" value="Phosphorylase Kinase, domain 1"/>
    <property type="match status" value="1"/>
</dbReference>
<evidence type="ECO:0000256" key="1">
    <source>
        <dbReference type="ARBA" id="ARBA00004167"/>
    </source>
</evidence>
<comment type="catalytic activity">
    <reaction evidence="12">
        <text>L-seryl-[protein] + ATP = O-phospho-L-seryl-[protein] + ADP + H(+)</text>
        <dbReference type="Rhea" id="RHEA:17989"/>
        <dbReference type="Rhea" id="RHEA-COMP:9863"/>
        <dbReference type="Rhea" id="RHEA-COMP:11604"/>
        <dbReference type="ChEBI" id="CHEBI:15378"/>
        <dbReference type="ChEBI" id="CHEBI:29999"/>
        <dbReference type="ChEBI" id="CHEBI:30616"/>
        <dbReference type="ChEBI" id="CHEBI:83421"/>
        <dbReference type="ChEBI" id="CHEBI:456216"/>
    </reaction>
</comment>
<evidence type="ECO:0000313" key="19">
    <source>
        <dbReference type="EMBL" id="THG14332.1"/>
    </source>
</evidence>
<dbReference type="AlphaFoldDB" id="A0A4S4EEI3"/>
<feature type="domain" description="Protein kinase" evidence="18">
    <location>
        <begin position="331"/>
        <end position="608"/>
    </location>
</feature>